<feature type="region of interest" description="Disordered" evidence="1">
    <location>
        <begin position="1"/>
        <end position="38"/>
    </location>
</feature>
<feature type="compositionally biased region" description="Basic and acidic residues" evidence="1">
    <location>
        <begin position="1"/>
        <end position="12"/>
    </location>
</feature>
<comment type="caution">
    <text evidence="2">The sequence shown here is derived from an EMBL/GenBank/DDBJ whole genome shotgun (WGS) entry which is preliminary data.</text>
</comment>
<protein>
    <submittedName>
        <fullName evidence="2">Uncharacterized protein</fullName>
    </submittedName>
</protein>
<reference evidence="2" key="1">
    <citation type="submission" date="2019-08" db="EMBL/GenBank/DDBJ databases">
        <authorList>
            <person name="Kucharzyk K."/>
            <person name="Murdoch R.W."/>
            <person name="Higgins S."/>
            <person name="Loffler F."/>
        </authorList>
    </citation>
    <scope>NUCLEOTIDE SEQUENCE</scope>
</reference>
<gene>
    <name evidence="2" type="ORF">SDC9_63492</name>
</gene>
<feature type="compositionally biased region" description="Basic and acidic residues" evidence="1">
    <location>
        <begin position="19"/>
        <end position="38"/>
    </location>
</feature>
<accession>A0A644XM89</accession>
<dbReference type="EMBL" id="VSSQ01002735">
    <property type="protein sequence ID" value="MPM17107.1"/>
    <property type="molecule type" value="Genomic_DNA"/>
</dbReference>
<evidence type="ECO:0000313" key="2">
    <source>
        <dbReference type="EMBL" id="MPM17107.1"/>
    </source>
</evidence>
<sequence>MSKEKTNKDKMVKKAPAKSLKEKRAEKEAKKKDKISRD</sequence>
<proteinExistence type="predicted"/>
<dbReference type="AlphaFoldDB" id="A0A644XM89"/>
<name>A0A644XM89_9ZZZZ</name>
<evidence type="ECO:0000256" key="1">
    <source>
        <dbReference type="SAM" id="MobiDB-lite"/>
    </source>
</evidence>
<organism evidence="2">
    <name type="scientific">bioreactor metagenome</name>
    <dbReference type="NCBI Taxonomy" id="1076179"/>
    <lineage>
        <taxon>unclassified sequences</taxon>
        <taxon>metagenomes</taxon>
        <taxon>ecological metagenomes</taxon>
    </lineage>
</organism>